<evidence type="ECO:0000256" key="5">
    <source>
        <dbReference type="ARBA" id="ARBA00048488"/>
    </source>
</evidence>
<accession>A0ABS2QRN2</accession>
<dbReference type="GO" id="GO:0033743">
    <property type="term" value="F:peptide-methionine (R)-S-oxide reductase activity"/>
    <property type="evidence" value="ECO:0007669"/>
    <property type="project" value="UniProtKB-EC"/>
</dbReference>
<feature type="active site" evidence="7">
    <location>
        <position position="14"/>
    </location>
</feature>
<evidence type="ECO:0000313" key="10">
    <source>
        <dbReference type="Proteomes" id="UP000809829"/>
    </source>
</evidence>
<evidence type="ECO:0000313" key="9">
    <source>
        <dbReference type="EMBL" id="MBM7702065.1"/>
    </source>
</evidence>
<reference evidence="9 10" key="1">
    <citation type="submission" date="2021-01" db="EMBL/GenBank/DDBJ databases">
        <title>Genomic Encyclopedia of Type Strains, Phase IV (KMG-IV): sequencing the most valuable type-strain genomes for metagenomic binning, comparative biology and taxonomic classification.</title>
        <authorList>
            <person name="Goeker M."/>
        </authorList>
    </citation>
    <scope>NUCLEOTIDE SEQUENCE [LARGE SCALE GENOMIC DNA]</scope>
    <source>
        <strain evidence="9 10">DSM 104297</strain>
    </source>
</reference>
<dbReference type="SUPFAM" id="SSF51316">
    <property type="entry name" value="Mss4-like"/>
    <property type="match status" value="1"/>
</dbReference>
<keyword evidence="2 7" id="KW-0560">Oxidoreductase</keyword>
<dbReference type="NCBIfam" id="TIGR00401">
    <property type="entry name" value="msrA"/>
    <property type="match status" value="1"/>
</dbReference>
<evidence type="ECO:0000256" key="1">
    <source>
        <dbReference type="ARBA" id="ARBA00005591"/>
    </source>
</evidence>
<dbReference type="PANTHER" id="PTHR43774">
    <property type="entry name" value="PEPTIDE METHIONINE SULFOXIDE REDUCTASE"/>
    <property type="match status" value="1"/>
</dbReference>
<keyword evidence="3" id="KW-0511">Multifunctional enzyme</keyword>
<evidence type="ECO:0000256" key="6">
    <source>
        <dbReference type="ARBA" id="ARBA00048782"/>
    </source>
</evidence>
<evidence type="ECO:0000256" key="3">
    <source>
        <dbReference type="ARBA" id="ARBA00023268"/>
    </source>
</evidence>
<evidence type="ECO:0000256" key="7">
    <source>
        <dbReference type="HAMAP-Rule" id="MF_01401"/>
    </source>
</evidence>
<dbReference type="InterPro" id="IPR002579">
    <property type="entry name" value="Met_Sox_Rdtase_MsrB_dom"/>
</dbReference>
<dbReference type="GO" id="GO:0008113">
    <property type="term" value="F:peptide-methionine (S)-S-oxide reductase activity"/>
    <property type="evidence" value="ECO:0007669"/>
    <property type="project" value="UniProtKB-EC"/>
</dbReference>
<comment type="catalytic activity">
    <reaction evidence="5">
        <text>L-methionyl-[protein] + [thioredoxin]-disulfide + H2O = L-methionyl-(R)-S-oxide-[protein] + [thioredoxin]-dithiol</text>
        <dbReference type="Rhea" id="RHEA:24164"/>
        <dbReference type="Rhea" id="RHEA-COMP:10698"/>
        <dbReference type="Rhea" id="RHEA-COMP:10700"/>
        <dbReference type="Rhea" id="RHEA-COMP:12313"/>
        <dbReference type="Rhea" id="RHEA-COMP:12314"/>
        <dbReference type="ChEBI" id="CHEBI:15377"/>
        <dbReference type="ChEBI" id="CHEBI:16044"/>
        <dbReference type="ChEBI" id="CHEBI:29950"/>
        <dbReference type="ChEBI" id="CHEBI:45764"/>
        <dbReference type="ChEBI" id="CHEBI:50058"/>
        <dbReference type="EC" id="1.8.4.12"/>
    </reaction>
</comment>
<dbReference type="InterPro" id="IPR036509">
    <property type="entry name" value="Met_Sox_Rdtase_MsrA_sf"/>
</dbReference>
<comment type="similarity">
    <text evidence="1 7">Belongs to the MsrA Met sulfoxide reductase family.</text>
</comment>
<organism evidence="9 10">
    <name type="scientific">Priestia iocasae</name>
    <dbReference type="NCBI Taxonomy" id="2291674"/>
    <lineage>
        <taxon>Bacteria</taxon>
        <taxon>Bacillati</taxon>
        <taxon>Bacillota</taxon>
        <taxon>Bacilli</taxon>
        <taxon>Bacillales</taxon>
        <taxon>Bacillaceae</taxon>
        <taxon>Priestia</taxon>
    </lineage>
</organism>
<keyword evidence="10" id="KW-1185">Reference proteome</keyword>
<dbReference type="InterPro" id="IPR011057">
    <property type="entry name" value="Mss4-like_sf"/>
</dbReference>
<sequence>MKSTVEIATFAGGCFWCMVSPFDQRPGVIKVVSGYTGGTEENPTYEQVITGKTGHYEAVQITFDSTQLSYDELLTIYWQQVDPTDEGGQFSDRGSSYQTAIFHHNEQQRQKAEQSKQHLENSRKFMVPIVTKILQAGPFYVAEEEHQDFYKKSNFQYKLYVKGSGRERFLNEHWPKDRTYLKKLLTPIQYHVTQENGKEPPFENQYWNHREEGIYVDVVSGEPLFVSKDKCDSKTGWPTFRKPVMSASVNVTAVINEEGGQEVRSREGNNHLGYVYNATSQSKDIQYHIYSASLRFIHKSRLEEEGYGDFILLFPV</sequence>
<evidence type="ECO:0000259" key="8">
    <source>
        <dbReference type="PROSITE" id="PS51790"/>
    </source>
</evidence>
<dbReference type="EMBL" id="JAFBFC010000001">
    <property type="protein sequence ID" value="MBM7702065.1"/>
    <property type="molecule type" value="Genomic_DNA"/>
</dbReference>
<gene>
    <name evidence="7" type="primary">msrA</name>
    <name evidence="9" type="ORF">JOC83_000891</name>
</gene>
<dbReference type="SUPFAM" id="SSF55068">
    <property type="entry name" value="Peptide methionine sulfoxide reductase"/>
    <property type="match status" value="1"/>
</dbReference>
<dbReference type="HAMAP" id="MF_01401">
    <property type="entry name" value="MsrA"/>
    <property type="match status" value="1"/>
</dbReference>
<comment type="catalytic activity">
    <reaction evidence="4 7">
        <text>L-methionyl-[protein] + [thioredoxin]-disulfide + H2O = L-methionyl-(S)-S-oxide-[protein] + [thioredoxin]-dithiol</text>
        <dbReference type="Rhea" id="RHEA:14217"/>
        <dbReference type="Rhea" id="RHEA-COMP:10698"/>
        <dbReference type="Rhea" id="RHEA-COMP:10700"/>
        <dbReference type="Rhea" id="RHEA-COMP:12313"/>
        <dbReference type="Rhea" id="RHEA-COMP:12315"/>
        <dbReference type="ChEBI" id="CHEBI:15377"/>
        <dbReference type="ChEBI" id="CHEBI:16044"/>
        <dbReference type="ChEBI" id="CHEBI:29950"/>
        <dbReference type="ChEBI" id="CHEBI:44120"/>
        <dbReference type="ChEBI" id="CHEBI:50058"/>
        <dbReference type="EC" id="1.8.4.11"/>
    </reaction>
</comment>
<dbReference type="EC" id="1.8.4.11" evidence="7"/>
<evidence type="ECO:0000256" key="4">
    <source>
        <dbReference type="ARBA" id="ARBA00047806"/>
    </source>
</evidence>
<dbReference type="Pfam" id="PF01625">
    <property type="entry name" value="PMSR"/>
    <property type="match status" value="1"/>
</dbReference>
<dbReference type="InterPro" id="IPR002569">
    <property type="entry name" value="Met_Sox_Rdtase_MsrA_dom"/>
</dbReference>
<dbReference type="Proteomes" id="UP000809829">
    <property type="component" value="Unassembled WGS sequence"/>
</dbReference>
<protein>
    <recommendedName>
        <fullName evidence="7">Peptide methionine sulfoxide reductase MsrA</fullName>
        <shortName evidence="7">Protein-methionine-S-oxide reductase</shortName>
        <ecNumber evidence="7">1.8.4.11</ecNumber>
    </recommendedName>
    <alternativeName>
        <fullName evidence="7">Peptide-methionine (S)-S-oxide reductase</fullName>
        <shortName evidence="7">Peptide Met(O) reductase</shortName>
    </alternativeName>
</protein>
<comment type="catalytic activity">
    <reaction evidence="6 7">
        <text>[thioredoxin]-disulfide + L-methionine + H2O = L-methionine (S)-S-oxide + [thioredoxin]-dithiol</text>
        <dbReference type="Rhea" id="RHEA:19993"/>
        <dbReference type="Rhea" id="RHEA-COMP:10698"/>
        <dbReference type="Rhea" id="RHEA-COMP:10700"/>
        <dbReference type="ChEBI" id="CHEBI:15377"/>
        <dbReference type="ChEBI" id="CHEBI:29950"/>
        <dbReference type="ChEBI" id="CHEBI:50058"/>
        <dbReference type="ChEBI" id="CHEBI:57844"/>
        <dbReference type="ChEBI" id="CHEBI:58772"/>
        <dbReference type="EC" id="1.8.4.11"/>
    </reaction>
</comment>
<name>A0ABS2QRN2_9BACI</name>
<proteinExistence type="inferred from homology"/>
<dbReference type="Pfam" id="PF01641">
    <property type="entry name" value="SelR"/>
    <property type="match status" value="1"/>
</dbReference>
<dbReference type="Gene3D" id="3.30.1060.10">
    <property type="entry name" value="Peptide methionine sulphoxide reductase MsrA"/>
    <property type="match status" value="1"/>
</dbReference>
<comment type="function">
    <text evidence="7">Has an important function as a repair enzyme for proteins that have been inactivated by oxidation. Catalyzes the reversible oxidation-reduction of methionine sulfoxide in proteins to methionine.</text>
</comment>
<evidence type="ECO:0000256" key="2">
    <source>
        <dbReference type="ARBA" id="ARBA00023002"/>
    </source>
</evidence>
<feature type="domain" description="MsrB" evidence="8">
    <location>
        <begin position="178"/>
        <end position="299"/>
    </location>
</feature>
<dbReference type="Gene3D" id="2.170.150.20">
    <property type="entry name" value="Peptide methionine sulfoxide reductase"/>
    <property type="match status" value="1"/>
</dbReference>
<comment type="caution">
    <text evidence="9">The sequence shown here is derived from an EMBL/GenBank/DDBJ whole genome shotgun (WGS) entry which is preliminary data.</text>
</comment>
<dbReference type="PANTHER" id="PTHR43774:SF1">
    <property type="entry name" value="PEPTIDE METHIONINE SULFOXIDE REDUCTASE MSRA 2"/>
    <property type="match status" value="1"/>
</dbReference>
<dbReference type="NCBIfam" id="TIGR00357">
    <property type="entry name" value="peptide-methionine (R)-S-oxide reductase MsrB"/>
    <property type="match status" value="1"/>
</dbReference>
<dbReference type="PROSITE" id="PS51790">
    <property type="entry name" value="MSRB"/>
    <property type="match status" value="1"/>
</dbReference>